<dbReference type="PRINTS" id="PR00119">
    <property type="entry name" value="CATATPASE"/>
</dbReference>
<accession>A0A9D0ZP44</accession>
<evidence type="ECO:0000256" key="7">
    <source>
        <dbReference type="ARBA" id="ARBA00023008"/>
    </source>
</evidence>
<dbReference type="EC" id="7.2.2.8" evidence="2"/>
<evidence type="ECO:0000256" key="3">
    <source>
        <dbReference type="ARBA" id="ARBA00022692"/>
    </source>
</evidence>
<evidence type="ECO:0000256" key="10">
    <source>
        <dbReference type="SAM" id="Phobius"/>
    </source>
</evidence>
<dbReference type="InterPro" id="IPR036412">
    <property type="entry name" value="HAD-like_sf"/>
</dbReference>
<dbReference type="SUPFAM" id="SSF56784">
    <property type="entry name" value="HAD-like"/>
    <property type="match status" value="1"/>
</dbReference>
<keyword evidence="4" id="KW-0406">Ion transport</keyword>
<dbReference type="SFLD" id="SFLDS00003">
    <property type="entry name" value="Haloacid_Dehalogenase"/>
    <property type="match status" value="1"/>
</dbReference>
<evidence type="ECO:0000256" key="4">
    <source>
        <dbReference type="ARBA" id="ARBA00022796"/>
    </source>
</evidence>
<dbReference type="Gene3D" id="3.40.50.1000">
    <property type="entry name" value="HAD superfamily/HAD-like"/>
    <property type="match status" value="1"/>
</dbReference>
<evidence type="ECO:0000256" key="8">
    <source>
        <dbReference type="ARBA" id="ARBA00023136"/>
    </source>
</evidence>
<dbReference type="Gene3D" id="3.40.1110.10">
    <property type="entry name" value="Calcium-transporting ATPase, cytoplasmic domain N"/>
    <property type="match status" value="1"/>
</dbReference>
<comment type="caution">
    <text evidence="11">The sequence shown here is derived from an EMBL/GenBank/DDBJ whole genome shotgun (WGS) entry which is preliminary data.</text>
</comment>
<dbReference type="EMBL" id="DVFZ01000124">
    <property type="protein sequence ID" value="HIQ84090.1"/>
    <property type="molecule type" value="Genomic_DNA"/>
</dbReference>
<dbReference type="Pfam" id="PF00702">
    <property type="entry name" value="Hydrolase"/>
    <property type="match status" value="1"/>
</dbReference>
<dbReference type="GO" id="GO:0016020">
    <property type="term" value="C:membrane"/>
    <property type="evidence" value="ECO:0007669"/>
    <property type="project" value="UniProtKB-SubCell"/>
</dbReference>
<sequence>QMSNANTVLLDKTGTITEGKPQVVSMRMYARDLDERAALSLAMAAEETSAHPLASAILAYGRKLGVEIPAHGEIVTEVSRGSRTEVDGRVVRVGNLRYMEENGVRAEEAIKPMEGAIATYVGVDKRIIAALYAMDRPRENVRRAINSLRYDGVGDIELLTGDMEPQARAVAELVGADGYQAQLLPEQKAEAVLKLQTQGNGVVMVGDGINDAPALAYADVGVSLGSKSTDIAIETSDVVISRDDPMMIPELRRLSRATMRIVRENFTLVVGVNSVGLILGAASGISVMMSAMLHNMSTILVVANSLRLMFFPPTERRKML</sequence>
<evidence type="ECO:0000256" key="2">
    <source>
        <dbReference type="ARBA" id="ARBA00012517"/>
    </source>
</evidence>
<dbReference type="SFLD" id="SFLDF00027">
    <property type="entry name" value="p-type_atpase"/>
    <property type="match status" value="1"/>
</dbReference>
<dbReference type="GO" id="GO:0055070">
    <property type="term" value="P:copper ion homeostasis"/>
    <property type="evidence" value="ECO:0007669"/>
    <property type="project" value="TreeGrafter"/>
</dbReference>
<keyword evidence="5" id="KW-1278">Translocase</keyword>
<comment type="catalytic activity">
    <reaction evidence="9">
        <text>Cu(+)(in) + ATP + H2O = Cu(+)(out) + ADP + phosphate + H(+)</text>
        <dbReference type="Rhea" id="RHEA:25792"/>
        <dbReference type="ChEBI" id="CHEBI:15377"/>
        <dbReference type="ChEBI" id="CHEBI:15378"/>
        <dbReference type="ChEBI" id="CHEBI:30616"/>
        <dbReference type="ChEBI" id="CHEBI:43474"/>
        <dbReference type="ChEBI" id="CHEBI:49552"/>
        <dbReference type="ChEBI" id="CHEBI:456216"/>
        <dbReference type="EC" id="7.2.2.8"/>
    </reaction>
</comment>
<dbReference type="GO" id="GO:0016887">
    <property type="term" value="F:ATP hydrolysis activity"/>
    <property type="evidence" value="ECO:0007669"/>
    <property type="project" value="InterPro"/>
</dbReference>
<feature type="transmembrane region" description="Helical" evidence="10">
    <location>
        <begin position="266"/>
        <end position="285"/>
    </location>
</feature>
<organism evidence="11 12">
    <name type="scientific">Candidatus Pullichristensenella stercorigallinarum</name>
    <dbReference type="NCBI Taxonomy" id="2840909"/>
    <lineage>
        <taxon>Bacteria</taxon>
        <taxon>Bacillati</taxon>
        <taxon>Bacillota</taxon>
        <taxon>Clostridia</taxon>
        <taxon>Candidatus Pullichristensenella</taxon>
    </lineage>
</organism>
<dbReference type="Proteomes" id="UP000824260">
    <property type="component" value="Unassembled WGS sequence"/>
</dbReference>
<dbReference type="GO" id="GO:0005524">
    <property type="term" value="F:ATP binding"/>
    <property type="evidence" value="ECO:0007669"/>
    <property type="project" value="InterPro"/>
</dbReference>
<dbReference type="GO" id="GO:0005507">
    <property type="term" value="F:copper ion binding"/>
    <property type="evidence" value="ECO:0007669"/>
    <property type="project" value="TreeGrafter"/>
</dbReference>
<protein>
    <recommendedName>
        <fullName evidence="2">P-type Cu(+) transporter</fullName>
        <ecNumber evidence="2">7.2.2.8</ecNumber>
    </recommendedName>
</protein>
<dbReference type="PANTHER" id="PTHR43520">
    <property type="entry name" value="ATP7, ISOFORM B"/>
    <property type="match status" value="1"/>
</dbReference>
<dbReference type="SFLD" id="SFLDG00002">
    <property type="entry name" value="C1.7:_P-type_atpase_like"/>
    <property type="match status" value="1"/>
</dbReference>
<dbReference type="InterPro" id="IPR001757">
    <property type="entry name" value="P_typ_ATPase"/>
</dbReference>
<feature type="transmembrane region" description="Helical" evidence="10">
    <location>
        <begin position="291"/>
        <end position="310"/>
    </location>
</feature>
<evidence type="ECO:0000313" key="11">
    <source>
        <dbReference type="EMBL" id="HIQ84090.1"/>
    </source>
</evidence>
<proteinExistence type="predicted"/>
<dbReference type="InterPro" id="IPR023214">
    <property type="entry name" value="HAD_sf"/>
</dbReference>
<dbReference type="InterPro" id="IPR018303">
    <property type="entry name" value="ATPase_P-typ_P_site"/>
</dbReference>
<keyword evidence="4" id="KW-0813">Transport</keyword>
<feature type="non-terminal residue" evidence="11">
    <location>
        <position position="1"/>
    </location>
</feature>
<dbReference type="GO" id="GO:0043682">
    <property type="term" value="F:P-type divalent copper transporter activity"/>
    <property type="evidence" value="ECO:0007669"/>
    <property type="project" value="TreeGrafter"/>
</dbReference>
<evidence type="ECO:0000313" key="12">
    <source>
        <dbReference type="Proteomes" id="UP000824260"/>
    </source>
</evidence>
<dbReference type="PROSITE" id="PS00154">
    <property type="entry name" value="ATPASE_E1_E2"/>
    <property type="match status" value="1"/>
</dbReference>
<evidence type="ECO:0000256" key="5">
    <source>
        <dbReference type="ARBA" id="ARBA00022967"/>
    </source>
</evidence>
<keyword evidence="3 10" id="KW-0812">Transmembrane</keyword>
<dbReference type="GO" id="GO:0140581">
    <property type="term" value="F:P-type monovalent copper transporter activity"/>
    <property type="evidence" value="ECO:0007669"/>
    <property type="project" value="UniProtKB-EC"/>
</dbReference>
<keyword evidence="7" id="KW-0186">Copper</keyword>
<name>A0A9D0ZP44_9FIRM</name>
<dbReference type="InterPro" id="IPR044492">
    <property type="entry name" value="P_typ_ATPase_HD_dom"/>
</dbReference>
<keyword evidence="6 10" id="KW-1133">Transmembrane helix</keyword>
<comment type="subcellular location">
    <subcellularLocation>
        <location evidence="1">Membrane</location>
    </subcellularLocation>
</comment>
<dbReference type="NCBIfam" id="TIGR01494">
    <property type="entry name" value="ATPase_P-type"/>
    <property type="match status" value="1"/>
</dbReference>
<dbReference type="AlphaFoldDB" id="A0A9D0ZP44"/>
<dbReference type="InterPro" id="IPR023299">
    <property type="entry name" value="ATPase_P-typ_cyto_dom_N"/>
</dbReference>
<gene>
    <name evidence="11" type="ORF">IAA52_13450</name>
</gene>
<keyword evidence="8 10" id="KW-0472">Membrane</keyword>
<reference evidence="11" key="2">
    <citation type="journal article" date="2021" name="PeerJ">
        <title>Extensive microbial diversity within the chicken gut microbiome revealed by metagenomics and culture.</title>
        <authorList>
            <person name="Gilroy R."/>
            <person name="Ravi A."/>
            <person name="Getino M."/>
            <person name="Pursley I."/>
            <person name="Horton D.L."/>
            <person name="Alikhan N.F."/>
            <person name="Baker D."/>
            <person name="Gharbi K."/>
            <person name="Hall N."/>
            <person name="Watson M."/>
            <person name="Adriaenssens E.M."/>
            <person name="Foster-Nyarko E."/>
            <person name="Jarju S."/>
            <person name="Secka A."/>
            <person name="Antonio M."/>
            <person name="Oren A."/>
            <person name="Chaudhuri R.R."/>
            <person name="La Ragione R."/>
            <person name="Hildebrand F."/>
            <person name="Pallen M.J."/>
        </authorList>
    </citation>
    <scope>NUCLEOTIDE SEQUENCE</scope>
    <source>
        <strain evidence="11">ChiSjej6B24-2974</strain>
    </source>
</reference>
<keyword evidence="4" id="KW-0187">Copper transport</keyword>
<evidence type="ECO:0000256" key="1">
    <source>
        <dbReference type="ARBA" id="ARBA00004370"/>
    </source>
</evidence>
<reference evidence="11" key="1">
    <citation type="submission" date="2020-10" db="EMBL/GenBank/DDBJ databases">
        <authorList>
            <person name="Gilroy R."/>
        </authorList>
    </citation>
    <scope>NUCLEOTIDE SEQUENCE</scope>
    <source>
        <strain evidence="11">ChiSjej6B24-2974</strain>
    </source>
</reference>
<evidence type="ECO:0000256" key="6">
    <source>
        <dbReference type="ARBA" id="ARBA00022989"/>
    </source>
</evidence>
<evidence type="ECO:0000256" key="9">
    <source>
        <dbReference type="ARBA" id="ARBA00049289"/>
    </source>
</evidence>
<dbReference type="PANTHER" id="PTHR43520:SF8">
    <property type="entry name" value="P-TYPE CU(+) TRANSPORTER"/>
    <property type="match status" value="1"/>
</dbReference>